<evidence type="ECO:0000313" key="7">
    <source>
        <dbReference type="Proteomes" id="UP001595190"/>
    </source>
</evidence>
<dbReference type="PANTHER" id="PTHR38764">
    <property type="entry name" value="ACYL CARRIER PROTEIN PHOSPHODIESTERASE"/>
    <property type="match status" value="1"/>
</dbReference>
<reference evidence="5 7" key="2">
    <citation type="submission" date="2024-09" db="EMBL/GenBank/DDBJ databases">
        <title>Description of Labrys sedimenti sp. nov., isolated from a diclofenac-degrading enrichment culture, and genome-based reclassification of Labrys portucalensis as a later heterotypic synonym of Labrys neptuniae.</title>
        <authorList>
            <person name="Tancsics A."/>
            <person name="Csepanyi A."/>
        </authorList>
    </citation>
    <scope>NUCLEOTIDE SEQUENCE [LARGE SCALE GENOMIC DNA]</scope>
    <source>
        <strain evidence="5 7">LMG 23412</strain>
    </source>
</reference>
<evidence type="ECO:0000256" key="3">
    <source>
        <dbReference type="ARBA" id="ARBA00023098"/>
    </source>
</evidence>
<keyword evidence="2" id="KW-0378">Hydrolase</keyword>
<evidence type="ECO:0000313" key="5">
    <source>
        <dbReference type="EMBL" id="MFC2254287.1"/>
    </source>
</evidence>
<dbReference type="Proteomes" id="UP001555786">
    <property type="component" value="Unassembled WGS sequence"/>
</dbReference>
<keyword evidence="6" id="KW-1185">Reference proteome</keyword>
<reference evidence="4 6" key="1">
    <citation type="submission" date="2024-07" db="EMBL/GenBank/DDBJ databases">
        <title>Description of Labrys sedimenti sp. nov., isolated from a diclofenac-degrading enrichment culture.</title>
        <authorList>
            <person name="Tancsics A."/>
            <person name="Csepanyi A."/>
        </authorList>
    </citation>
    <scope>NUCLEOTIDE SEQUENCE [LARGE SCALE GENOMIC DNA]</scope>
    <source>
        <strain evidence="4 6">LMG 23578</strain>
    </source>
</reference>
<sequence length="195" mass="22624">MNYLAHLLLSPPDAAFRVGNLLPDLLRLPQLEQFDGRYRDGIALHRRIDAFTDAHPLTRRSRQRLWPTFRRFSGVIVDVVYDHCLIQRWEHYHEQPLPLFLAEVRASLPELREDLPDKAYRRIDSLTQWLGDYETMAGVSTAMTELGKRLRRPVEFVGLQAALERQQQGFLDDFDAFFPDLVAMTETAMNGSAQK</sequence>
<evidence type="ECO:0000313" key="4">
    <source>
        <dbReference type="EMBL" id="MEW9310363.1"/>
    </source>
</evidence>
<name>A0ABV6ZQ86_9HYPH</name>
<keyword evidence="3" id="KW-0443">Lipid metabolism</keyword>
<gene>
    <name evidence="4" type="ORF">ABXS05_32795</name>
    <name evidence="5" type="ORF">ACETRX_32015</name>
</gene>
<accession>A0ABV6ZQ86</accession>
<dbReference type="RefSeq" id="WP_367626794.1">
    <property type="nucleotide sequence ID" value="NZ_JBFNQD010000026.1"/>
</dbReference>
<dbReference type="EMBL" id="JBFNQD010000026">
    <property type="protein sequence ID" value="MEW9310363.1"/>
    <property type="molecule type" value="Genomic_DNA"/>
</dbReference>
<evidence type="ECO:0000313" key="6">
    <source>
        <dbReference type="Proteomes" id="UP001555786"/>
    </source>
</evidence>
<proteinExistence type="predicted"/>
<dbReference type="Pfam" id="PF04336">
    <property type="entry name" value="ACP_PD"/>
    <property type="match status" value="1"/>
</dbReference>
<dbReference type="InterPro" id="IPR007431">
    <property type="entry name" value="ACP_PD"/>
</dbReference>
<evidence type="ECO:0000256" key="2">
    <source>
        <dbReference type="ARBA" id="ARBA00022801"/>
    </source>
</evidence>
<dbReference type="EMBL" id="JBHGPK010000030">
    <property type="protein sequence ID" value="MFC2254287.1"/>
    <property type="molecule type" value="Genomic_DNA"/>
</dbReference>
<organism evidence="5 7">
    <name type="scientific">Labrys neptuniae</name>
    <dbReference type="NCBI Taxonomy" id="376174"/>
    <lineage>
        <taxon>Bacteria</taxon>
        <taxon>Pseudomonadati</taxon>
        <taxon>Pseudomonadota</taxon>
        <taxon>Alphaproteobacteria</taxon>
        <taxon>Hyphomicrobiales</taxon>
        <taxon>Xanthobacteraceae</taxon>
        <taxon>Labrys</taxon>
    </lineage>
</organism>
<dbReference type="PANTHER" id="PTHR38764:SF1">
    <property type="entry name" value="ACYL CARRIER PROTEIN PHOSPHODIESTERASE"/>
    <property type="match status" value="1"/>
</dbReference>
<evidence type="ECO:0000256" key="1">
    <source>
        <dbReference type="ARBA" id="ARBA00022516"/>
    </source>
</evidence>
<protein>
    <submittedName>
        <fullName evidence="5">ACP phosphodiesterase</fullName>
    </submittedName>
</protein>
<dbReference type="Proteomes" id="UP001595190">
    <property type="component" value="Unassembled WGS sequence"/>
</dbReference>
<keyword evidence="1" id="KW-0444">Lipid biosynthesis</keyword>
<comment type="caution">
    <text evidence="5">The sequence shown here is derived from an EMBL/GenBank/DDBJ whole genome shotgun (WGS) entry which is preliminary data.</text>
</comment>